<organism evidence="1 2">
    <name type="scientific">Paramarasmius palmivorus</name>
    <dbReference type="NCBI Taxonomy" id="297713"/>
    <lineage>
        <taxon>Eukaryota</taxon>
        <taxon>Fungi</taxon>
        <taxon>Dikarya</taxon>
        <taxon>Basidiomycota</taxon>
        <taxon>Agaricomycotina</taxon>
        <taxon>Agaricomycetes</taxon>
        <taxon>Agaricomycetidae</taxon>
        <taxon>Agaricales</taxon>
        <taxon>Marasmiineae</taxon>
        <taxon>Marasmiaceae</taxon>
        <taxon>Paramarasmius</taxon>
    </lineage>
</organism>
<accession>A0AAW0C4X2</accession>
<dbReference type="Proteomes" id="UP001383192">
    <property type="component" value="Unassembled WGS sequence"/>
</dbReference>
<protein>
    <submittedName>
        <fullName evidence="1">Uncharacterized protein</fullName>
    </submittedName>
</protein>
<gene>
    <name evidence="1" type="ORF">VNI00_012827</name>
</gene>
<reference evidence="1 2" key="1">
    <citation type="submission" date="2024-01" db="EMBL/GenBank/DDBJ databases">
        <title>A draft genome for a cacao thread blight-causing isolate of Paramarasmius palmivorus.</title>
        <authorList>
            <person name="Baruah I.K."/>
            <person name="Bukari Y."/>
            <person name="Amoako-Attah I."/>
            <person name="Meinhardt L.W."/>
            <person name="Bailey B.A."/>
            <person name="Cohen S.P."/>
        </authorList>
    </citation>
    <scope>NUCLEOTIDE SEQUENCE [LARGE SCALE GENOMIC DNA]</scope>
    <source>
        <strain evidence="1 2">GH-12</strain>
    </source>
</reference>
<comment type="caution">
    <text evidence="1">The sequence shown here is derived from an EMBL/GenBank/DDBJ whole genome shotgun (WGS) entry which is preliminary data.</text>
</comment>
<dbReference type="AlphaFoldDB" id="A0AAW0C4X2"/>
<dbReference type="EMBL" id="JAYKXP010000061">
    <property type="protein sequence ID" value="KAK7033590.1"/>
    <property type="molecule type" value="Genomic_DNA"/>
</dbReference>
<evidence type="ECO:0000313" key="2">
    <source>
        <dbReference type="Proteomes" id="UP001383192"/>
    </source>
</evidence>
<keyword evidence="2" id="KW-1185">Reference proteome</keyword>
<sequence>MPTKTLNEILTITPKDGQIWEDWVVVSPIWGKDWVSPPAYCDSYGAIEIDGTEDWNVRDENFLRIHRICLSFLCRRLSITPRELWESLYAPESIYFLHYNRPGEQLLPYFHYHDMEGRNKQFFGYAVKKIDTARQRWVNDTESMDQTSWILARPNLLPAPEPLLPSSVSLSCQCSVRTFDIPELFDAILDSIVFVSSETIAAELLEDRRNFDSPSAILAARALLSLVQVDRWFYHAIVQERQGLFLRAAHNFGWMLPCTPADWCEWPRELSPIKFDLLQQYDWRAYLLAFLRKDNAHVRNRWRFQMMTSNFSRGITRFTRDYSTVIWRWNVGRLGVKTSLEAPRAETWEVEPSDEVVEGSS</sequence>
<evidence type="ECO:0000313" key="1">
    <source>
        <dbReference type="EMBL" id="KAK7033590.1"/>
    </source>
</evidence>
<proteinExistence type="predicted"/>
<name>A0AAW0C4X2_9AGAR</name>